<evidence type="ECO:0000313" key="4">
    <source>
        <dbReference type="Proteomes" id="UP001221898"/>
    </source>
</evidence>
<evidence type="ECO:0000256" key="1">
    <source>
        <dbReference type="SAM" id="MobiDB-lite"/>
    </source>
</evidence>
<evidence type="ECO:0000313" key="3">
    <source>
        <dbReference type="EMBL" id="KAJ8387092.1"/>
    </source>
</evidence>
<feature type="region of interest" description="Disordered" evidence="1">
    <location>
        <begin position="1"/>
        <end position="90"/>
    </location>
</feature>
<gene>
    <name evidence="3" type="ORF">AAFF_G00160320</name>
</gene>
<dbReference type="EMBL" id="JAINUG010000217">
    <property type="protein sequence ID" value="KAJ8387092.1"/>
    <property type="molecule type" value="Genomic_DNA"/>
</dbReference>
<reference evidence="3" key="1">
    <citation type="journal article" date="2023" name="Science">
        <title>Genome structures resolve the early diversification of teleost fishes.</title>
        <authorList>
            <person name="Parey E."/>
            <person name="Louis A."/>
            <person name="Montfort J."/>
            <person name="Bouchez O."/>
            <person name="Roques C."/>
            <person name="Iampietro C."/>
            <person name="Lluch J."/>
            <person name="Castinel A."/>
            <person name="Donnadieu C."/>
            <person name="Desvignes T."/>
            <person name="Floi Bucao C."/>
            <person name="Jouanno E."/>
            <person name="Wen M."/>
            <person name="Mejri S."/>
            <person name="Dirks R."/>
            <person name="Jansen H."/>
            <person name="Henkel C."/>
            <person name="Chen W.J."/>
            <person name="Zahm M."/>
            <person name="Cabau C."/>
            <person name="Klopp C."/>
            <person name="Thompson A.W."/>
            <person name="Robinson-Rechavi M."/>
            <person name="Braasch I."/>
            <person name="Lecointre G."/>
            <person name="Bobe J."/>
            <person name="Postlethwait J.H."/>
            <person name="Berthelot C."/>
            <person name="Roest Crollius H."/>
            <person name="Guiguen Y."/>
        </authorList>
    </citation>
    <scope>NUCLEOTIDE SEQUENCE</scope>
    <source>
        <strain evidence="3">NC1722</strain>
    </source>
</reference>
<comment type="caution">
    <text evidence="3">The sequence shown here is derived from an EMBL/GenBank/DDBJ whole genome shotgun (WGS) entry which is preliminary data.</text>
</comment>
<sequence>MALSVTRNSLTPAPQPTISLLSDGDGDALSVESLTLLPPSDPPRLRAFSAQSSWEEEPNRAGPGPAAEDRPPTPPTPTPTEPDSAQRSED</sequence>
<organism evidence="3 4">
    <name type="scientific">Aldrovandia affinis</name>
    <dbReference type="NCBI Taxonomy" id="143900"/>
    <lineage>
        <taxon>Eukaryota</taxon>
        <taxon>Metazoa</taxon>
        <taxon>Chordata</taxon>
        <taxon>Craniata</taxon>
        <taxon>Vertebrata</taxon>
        <taxon>Euteleostomi</taxon>
        <taxon>Actinopterygii</taxon>
        <taxon>Neopterygii</taxon>
        <taxon>Teleostei</taxon>
        <taxon>Notacanthiformes</taxon>
        <taxon>Halosauridae</taxon>
        <taxon>Aldrovandia</taxon>
    </lineage>
</organism>
<feature type="compositionally biased region" description="Polar residues" evidence="1">
    <location>
        <begin position="1"/>
        <end position="20"/>
    </location>
</feature>
<proteinExistence type="predicted"/>
<protein>
    <recommendedName>
        <fullName evidence="2">CLEC16A/TT9 C-terminal domain-containing protein</fullName>
    </recommendedName>
</protein>
<evidence type="ECO:0000259" key="2">
    <source>
        <dbReference type="Pfam" id="PF19439"/>
    </source>
</evidence>
<name>A0AAD7RMY8_9TELE</name>
<dbReference type="AlphaFoldDB" id="A0AAD7RMY8"/>
<keyword evidence="4" id="KW-1185">Reference proteome</keyword>
<dbReference type="Proteomes" id="UP001221898">
    <property type="component" value="Unassembled WGS sequence"/>
</dbReference>
<dbReference type="InterPro" id="IPR045820">
    <property type="entry name" value="CLEC16A/TT9_C"/>
</dbReference>
<feature type="domain" description="CLEC16A/TT9 C-terminal" evidence="2">
    <location>
        <begin position="8"/>
        <end position="48"/>
    </location>
</feature>
<accession>A0AAD7RMY8</accession>
<dbReference type="Pfam" id="PF19439">
    <property type="entry name" value="CLEC16A_C"/>
    <property type="match status" value="1"/>
</dbReference>